<protein>
    <recommendedName>
        <fullName evidence="2">PX domain-containing protein</fullName>
    </recommendedName>
</protein>
<dbReference type="AlphaFoldDB" id="A0A976IHI3"/>
<dbReference type="Proteomes" id="UP000294530">
    <property type="component" value="Unassembled WGS sequence"/>
</dbReference>
<dbReference type="InterPro" id="IPR036871">
    <property type="entry name" value="PX_dom_sf"/>
</dbReference>
<evidence type="ECO:0000256" key="1">
    <source>
        <dbReference type="SAM" id="MobiDB-lite"/>
    </source>
</evidence>
<feature type="region of interest" description="Disordered" evidence="1">
    <location>
        <begin position="1"/>
        <end position="20"/>
    </location>
</feature>
<organism evidence="3 4">
    <name type="scientific">Bremia lactucae</name>
    <name type="common">Lettuce downy mildew</name>
    <dbReference type="NCBI Taxonomy" id="4779"/>
    <lineage>
        <taxon>Eukaryota</taxon>
        <taxon>Sar</taxon>
        <taxon>Stramenopiles</taxon>
        <taxon>Oomycota</taxon>
        <taxon>Peronosporomycetes</taxon>
        <taxon>Peronosporales</taxon>
        <taxon>Peronosporaceae</taxon>
        <taxon>Bremia</taxon>
    </lineage>
</organism>
<dbReference type="RefSeq" id="XP_067821411.1">
    <property type="nucleotide sequence ID" value="XM_067959093.1"/>
</dbReference>
<comment type="caution">
    <text evidence="3">The sequence shown here is derived from an EMBL/GenBank/DDBJ whole genome shotgun (WGS) entry which is preliminary data.</text>
</comment>
<gene>
    <name evidence="3" type="ORF">CCR75_000988</name>
</gene>
<dbReference type="GeneID" id="94344764"/>
<dbReference type="InterPro" id="IPR001683">
    <property type="entry name" value="PX_dom"/>
</dbReference>
<proteinExistence type="predicted"/>
<dbReference type="PROSITE" id="PS50195">
    <property type="entry name" value="PX"/>
    <property type="match status" value="1"/>
</dbReference>
<dbReference type="GO" id="GO:0035091">
    <property type="term" value="F:phosphatidylinositol binding"/>
    <property type="evidence" value="ECO:0007669"/>
    <property type="project" value="InterPro"/>
</dbReference>
<evidence type="ECO:0000313" key="3">
    <source>
        <dbReference type="EMBL" id="TDH71912.1"/>
    </source>
</evidence>
<sequence>MFSLSCSGDPSAPNVDKLEVPPPLRQHLAYETFLEKQASVLEPQRPLTHVSEQKRLSRNFDSLAVQVQPLHQANSLNKVPSKLMEIIRMPAPEEHKVRKNRSHALSYVDLDEIELPSMHEGLCRVYCQPNMWSPAFASPGDFTIKMSSVFFDCGIISFRIAVMCCCARSVCDGSRVKPASKRQYYVSYVDRTQEEIGILTEALSLQYIGHRLSNKMPTHGFRLIATPKQRALNEYGDRVIQFLSFVMQITETGFNRLVKIKEPVANNVRMRDFLGLSLNIGEQTIIATSSCDARIEGQGGGIRPSLPSAWLDVDLNVSADLSNCGKWNERPVINEGTFTSTPNPIFKNFDDFGELMQLSSNLKCTGAGGMCVRFVTPSYWLNEAPDDKSFTVEISSVTIMNGVAKFAISVLQFVNGELAVNTLDHRYSEFDKLAVKLEEKIPALQIRRLLPPKTFFRYRSANFLERRAAYLQQFLERVLCLHFPGVLDQNIPLTAEPHVRDFLKLPSVESKNLCSSQLTHKALCLNNPLWPTSACDFSPSYNQCVSPRRKILHCSPTDSTTYQYESLLLKRSDSL</sequence>
<dbReference type="OrthoDB" id="10254720at2759"/>
<dbReference type="EMBL" id="SHOA02000012">
    <property type="protein sequence ID" value="TDH71912.1"/>
    <property type="molecule type" value="Genomic_DNA"/>
</dbReference>
<feature type="domain" description="PX" evidence="2">
    <location>
        <begin position="387"/>
        <end position="510"/>
    </location>
</feature>
<evidence type="ECO:0000313" key="4">
    <source>
        <dbReference type="Proteomes" id="UP000294530"/>
    </source>
</evidence>
<accession>A0A976IHI3</accession>
<dbReference type="CDD" id="cd06093">
    <property type="entry name" value="PX_domain"/>
    <property type="match status" value="1"/>
</dbReference>
<evidence type="ECO:0000259" key="2">
    <source>
        <dbReference type="PROSITE" id="PS50195"/>
    </source>
</evidence>
<dbReference type="SUPFAM" id="SSF64268">
    <property type="entry name" value="PX domain"/>
    <property type="match status" value="1"/>
</dbReference>
<reference evidence="3 4" key="1">
    <citation type="journal article" date="2021" name="Genome Biol.">
        <title>AFLAP: assembly-free linkage analysis pipeline using k-mers from genome sequencing data.</title>
        <authorList>
            <person name="Fletcher K."/>
            <person name="Zhang L."/>
            <person name="Gil J."/>
            <person name="Han R."/>
            <person name="Cavanaugh K."/>
            <person name="Michelmore R."/>
        </authorList>
    </citation>
    <scope>NUCLEOTIDE SEQUENCE [LARGE SCALE GENOMIC DNA]</scope>
    <source>
        <strain evidence="3 4">SF5</strain>
    </source>
</reference>
<name>A0A976IHI3_BRELC</name>
<dbReference type="Pfam" id="PF00787">
    <property type="entry name" value="PX"/>
    <property type="match status" value="1"/>
</dbReference>
<dbReference type="KEGG" id="blac:94344764"/>
<dbReference type="Gene3D" id="3.30.1520.10">
    <property type="entry name" value="Phox-like domain"/>
    <property type="match status" value="1"/>
</dbReference>
<keyword evidence="4" id="KW-1185">Reference proteome</keyword>